<dbReference type="InterPro" id="IPR008517">
    <property type="entry name" value="GNA1162-like"/>
</dbReference>
<keyword evidence="2" id="KW-0732">Signal</keyword>
<feature type="region of interest" description="Disordered" evidence="1">
    <location>
        <begin position="214"/>
        <end position="233"/>
    </location>
</feature>
<feature type="signal peptide" evidence="2">
    <location>
        <begin position="1"/>
        <end position="27"/>
    </location>
</feature>
<name>A0A3B9H432_9PROT</name>
<sequence length="233" mass="25075">MRKATPLRTLKTAFVAFGALAMSACVATAPVVKDYSAFRKEQPRSILVLPALNNTGAVNAPEFFLSTISQPFAQRGYYVFPANMVKSLLEEEGLSDPALIYAADTQRLGRLFGCDTALYLSIDRWESQYVVLATSTNVAFQYELRSCKTGEVVWTDSRQMSYSPQANSSGNPLADLIAQAVMAAIEKGAPNYIPLAQQANALAAGTPGQGVPAGPYLPDLYGKDTKQFPSGSE</sequence>
<dbReference type="RefSeq" id="WP_272993494.1">
    <property type="nucleotide sequence ID" value="NZ_CAJWRG010000217.1"/>
</dbReference>
<dbReference type="Gene3D" id="3.40.50.10610">
    <property type="entry name" value="ABC-type transport auxiliary lipoprotein component"/>
    <property type="match status" value="1"/>
</dbReference>
<dbReference type="AlphaFoldDB" id="A0A3B9H432"/>
<protein>
    <recommendedName>
        <fullName evidence="5">Lipoprotein</fullName>
    </recommendedName>
</protein>
<reference evidence="3 4" key="1">
    <citation type="journal article" date="2018" name="Nat. Biotechnol.">
        <title>A standardized bacterial taxonomy based on genome phylogeny substantially revises the tree of life.</title>
        <authorList>
            <person name="Parks D.H."/>
            <person name="Chuvochina M."/>
            <person name="Waite D.W."/>
            <person name="Rinke C."/>
            <person name="Skarshewski A."/>
            <person name="Chaumeil P.A."/>
            <person name="Hugenholtz P."/>
        </authorList>
    </citation>
    <scope>NUCLEOTIDE SEQUENCE [LARGE SCALE GENOMIC DNA]</scope>
    <source>
        <strain evidence="3">UBA8733</strain>
    </source>
</reference>
<evidence type="ECO:0008006" key="5">
    <source>
        <dbReference type="Google" id="ProtNLM"/>
    </source>
</evidence>
<proteinExistence type="predicted"/>
<accession>A0A3B9H432</accession>
<organism evidence="3 4">
    <name type="scientific">Hyphomonas adhaerens</name>
    <dbReference type="NCBI Taxonomy" id="81029"/>
    <lineage>
        <taxon>Bacteria</taxon>
        <taxon>Pseudomonadati</taxon>
        <taxon>Pseudomonadota</taxon>
        <taxon>Alphaproteobacteria</taxon>
        <taxon>Hyphomonadales</taxon>
        <taxon>Hyphomonadaceae</taxon>
        <taxon>Hyphomonas</taxon>
    </lineage>
</organism>
<feature type="chain" id="PRO_5017769452" description="Lipoprotein" evidence="2">
    <location>
        <begin position="28"/>
        <end position="233"/>
    </location>
</feature>
<evidence type="ECO:0000313" key="4">
    <source>
        <dbReference type="Proteomes" id="UP000259610"/>
    </source>
</evidence>
<comment type="caution">
    <text evidence="3">The sequence shown here is derived from an EMBL/GenBank/DDBJ whole genome shotgun (WGS) entry which is preliminary data.</text>
</comment>
<dbReference type="PROSITE" id="PS51257">
    <property type="entry name" value="PROKAR_LIPOPROTEIN"/>
    <property type="match status" value="1"/>
</dbReference>
<evidence type="ECO:0000313" key="3">
    <source>
        <dbReference type="EMBL" id="HAE29453.1"/>
    </source>
</evidence>
<dbReference type="Pfam" id="PF05643">
    <property type="entry name" value="GNA1162-like"/>
    <property type="match status" value="1"/>
</dbReference>
<dbReference type="Proteomes" id="UP000259610">
    <property type="component" value="Unassembled WGS sequence"/>
</dbReference>
<gene>
    <name evidence="3" type="ORF">DCG58_20025</name>
</gene>
<evidence type="ECO:0000256" key="1">
    <source>
        <dbReference type="SAM" id="MobiDB-lite"/>
    </source>
</evidence>
<dbReference type="EMBL" id="DMAN01000456">
    <property type="protein sequence ID" value="HAE29453.1"/>
    <property type="molecule type" value="Genomic_DNA"/>
</dbReference>
<evidence type="ECO:0000256" key="2">
    <source>
        <dbReference type="SAM" id="SignalP"/>
    </source>
</evidence>